<keyword evidence="4" id="KW-1185">Reference proteome</keyword>
<sequence length="256" mass="28568">MARDMRWGLSEFIILRTLQLLCSLANFALCFKFSIGWGWQYPLALVIYTIGPMWTISVFVHFAYGRLLPLMTVIIDGIMVALMVLSFVPVYFTRNLTYQPTFLSDYGHSVGINAAMFLVATGLYFLGFLHSSFILFKTRNNISGSEYTNGRQPIWTSSSENNTNENEIEQKLPGPLVPPKEFTRSSDEETVTAGGMPSLELQQGQYVLPTTSTLEVPVTHSNLVLPHGLGLTCMEERPMTATSSKQAVEMSADNKV</sequence>
<feature type="transmembrane region" description="Helical" evidence="2">
    <location>
        <begin position="41"/>
        <end position="60"/>
    </location>
</feature>
<dbReference type="EMBL" id="HF936162">
    <property type="protein sequence ID" value="CCX33644.1"/>
    <property type="molecule type" value="Genomic_DNA"/>
</dbReference>
<proteinExistence type="predicted"/>
<evidence type="ECO:0008006" key="5">
    <source>
        <dbReference type="Google" id="ProtNLM"/>
    </source>
</evidence>
<feature type="compositionally biased region" description="Low complexity" evidence="1">
    <location>
        <begin position="156"/>
        <end position="165"/>
    </location>
</feature>
<evidence type="ECO:0000256" key="2">
    <source>
        <dbReference type="SAM" id="Phobius"/>
    </source>
</evidence>
<organism evidence="3 4">
    <name type="scientific">Pyronema omphalodes (strain CBS 100304)</name>
    <name type="common">Pyronema confluens</name>
    <dbReference type="NCBI Taxonomy" id="1076935"/>
    <lineage>
        <taxon>Eukaryota</taxon>
        <taxon>Fungi</taxon>
        <taxon>Dikarya</taxon>
        <taxon>Ascomycota</taxon>
        <taxon>Pezizomycotina</taxon>
        <taxon>Pezizomycetes</taxon>
        <taxon>Pezizales</taxon>
        <taxon>Pyronemataceae</taxon>
        <taxon>Pyronema</taxon>
    </lineage>
</organism>
<keyword evidence="2" id="KW-0472">Membrane</keyword>
<name>U4LNB2_PYROM</name>
<evidence type="ECO:0000256" key="1">
    <source>
        <dbReference type="SAM" id="MobiDB-lite"/>
    </source>
</evidence>
<dbReference type="OrthoDB" id="10350314at2759"/>
<accession>U4LNB2</accession>
<gene>
    <name evidence="3" type="ORF">PCON_01582</name>
</gene>
<feature type="transmembrane region" description="Helical" evidence="2">
    <location>
        <begin position="12"/>
        <end position="35"/>
    </location>
</feature>
<keyword evidence="2" id="KW-1133">Transmembrane helix</keyword>
<keyword evidence="2" id="KW-0812">Transmembrane</keyword>
<protein>
    <recommendedName>
        <fullName evidence="5">MARVEL domain-containing protein</fullName>
    </recommendedName>
</protein>
<feature type="transmembrane region" description="Helical" evidence="2">
    <location>
        <begin position="67"/>
        <end position="92"/>
    </location>
</feature>
<evidence type="ECO:0000313" key="3">
    <source>
        <dbReference type="EMBL" id="CCX33644.1"/>
    </source>
</evidence>
<feature type="region of interest" description="Disordered" evidence="1">
    <location>
        <begin position="149"/>
        <end position="178"/>
    </location>
</feature>
<evidence type="ECO:0000313" key="4">
    <source>
        <dbReference type="Proteomes" id="UP000018144"/>
    </source>
</evidence>
<reference evidence="3 4" key="1">
    <citation type="journal article" date="2013" name="PLoS Genet.">
        <title>The genome and development-dependent transcriptomes of Pyronema confluens: a window into fungal evolution.</title>
        <authorList>
            <person name="Traeger S."/>
            <person name="Altegoer F."/>
            <person name="Freitag M."/>
            <person name="Gabaldon T."/>
            <person name="Kempken F."/>
            <person name="Kumar A."/>
            <person name="Marcet-Houben M."/>
            <person name="Poggeler S."/>
            <person name="Stajich J.E."/>
            <person name="Nowrousian M."/>
        </authorList>
    </citation>
    <scope>NUCLEOTIDE SEQUENCE [LARGE SCALE GENOMIC DNA]</scope>
    <source>
        <strain evidence="4">CBS 100304</strain>
        <tissue evidence="3">Vegetative mycelium</tissue>
    </source>
</reference>
<dbReference type="AlphaFoldDB" id="U4LNB2"/>
<dbReference type="Proteomes" id="UP000018144">
    <property type="component" value="Unassembled WGS sequence"/>
</dbReference>
<feature type="transmembrane region" description="Helical" evidence="2">
    <location>
        <begin position="112"/>
        <end position="136"/>
    </location>
</feature>